<accession>A0A2T7PHX3</accession>
<feature type="region of interest" description="Disordered" evidence="1">
    <location>
        <begin position="63"/>
        <end position="142"/>
    </location>
</feature>
<name>A0A2T7PHX3_POMCA</name>
<dbReference type="EMBL" id="PZQS01000004">
    <property type="protein sequence ID" value="PVD33007.1"/>
    <property type="molecule type" value="Genomic_DNA"/>
</dbReference>
<dbReference type="Proteomes" id="UP000245119">
    <property type="component" value="Linkage Group LG4"/>
</dbReference>
<evidence type="ECO:0000313" key="3">
    <source>
        <dbReference type="Proteomes" id="UP000245119"/>
    </source>
</evidence>
<gene>
    <name evidence="2" type="ORF">C0Q70_08455</name>
</gene>
<keyword evidence="3" id="KW-1185">Reference proteome</keyword>
<evidence type="ECO:0000313" key="2">
    <source>
        <dbReference type="EMBL" id="PVD33007.1"/>
    </source>
</evidence>
<evidence type="ECO:0000256" key="1">
    <source>
        <dbReference type="SAM" id="MobiDB-lite"/>
    </source>
</evidence>
<protein>
    <submittedName>
        <fullName evidence="2">Uncharacterized protein</fullName>
    </submittedName>
</protein>
<organism evidence="2 3">
    <name type="scientific">Pomacea canaliculata</name>
    <name type="common">Golden apple snail</name>
    <dbReference type="NCBI Taxonomy" id="400727"/>
    <lineage>
        <taxon>Eukaryota</taxon>
        <taxon>Metazoa</taxon>
        <taxon>Spiralia</taxon>
        <taxon>Lophotrochozoa</taxon>
        <taxon>Mollusca</taxon>
        <taxon>Gastropoda</taxon>
        <taxon>Caenogastropoda</taxon>
        <taxon>Architaenioglossa</taxon>
        <taxon>Ampullarioidea</taxon>
        <taxon>Ampullariidae</taxon>
        <taxon>Pomacea</taxon>
    </lineage>
</organism>
<reference evidence="2 3" key="1">
    <citation type="submission" date="2018-04" db="EMBL/GenBank/DDBJ databases">
        <title>The genome of golden apple snail Pomacea canaliculata provides insight into stress tolerance and invasive adaptation.</title>
        <authorList>
            <person name="Liu C."/>
            <person name="Liu B."/>
            <person name="Ren Y."/>
            <person name="Zhang Y."/>
            <person name="Wang H."/>
            <person name="Li S."/>
            <person name="Jiang F."/>
            <person name="Yin L."/>
            <person name="Zhang G."/>
            <person name="Qian W."/>
            <person name="Fan W."/>
        </authorList>
    </citation>
    <scope>NUCLEOTIDE SEQUENCE [LARGE SCALE GENOMIC DNA]</scope>
    <source>
        <strain evidence="2">SZHN2017</strain>
        <tissue evidence="2">Muscle</tissue>
    </source>
</reference>
<comment type="caution">
    <text evidence="2">The sequence shown here is derived from an EMBL/GenBank/DDBJ whole genome shotgun (WGS) entry which is preliminary data.</text>
</comment>
<proteinExistence type="predicted"/>
<sequence length="187" mass="20325">MDSLDQILQDVEEDLFIDSENDVRGKIPHDKNIKVNIDLVDQVCEKLIADNCMPTEVHEACRSVDNDGNDISTTGDPGHIGLPTDLPDKDSTVPLELTTDHVTTSGNNDDDSNDISTTGDPGHISLPTDLPDNNSGPSERISTDHVTASSISTDHVTTSANNESLLTEMDGKLVLFFFTYLRHSTCC</sequence>
<dbReference type="AlphaFoldDB" id="A0A2T7PHX3"/>